<sequence>MMQVTAEIVRQLRDRRQTWADDGSKTASATLSITTAFPTTPTSWASGGSVQRRRRRRRNELPSWVRATQAVAVKSVSPPEFRTCERPFCARSVHDFGLYKTVICKYWELKIACPKGTRCTYAHGPKELRPHVSSHAKETSPRRKDHRELVAVSEHAHQKRRASRVRNKSNRSLSPTETRSHDEERRRLGGEFRYRARSNSPSALMTHSSAAPATIRKRRRSIDLPWGRGLRNISKKRRKRRLSASSTGSGSSGLAGTDPRRRDRSFSNDDDFDDDDHIMFSFVEPIVEDKDDSVAGDQDEDPYSPLYSPFSIIETDSEPTPQSRERSTVSPFLERVCRPRSPLAPMSSVVPVQIQALFPPLAPTETASASAHAPAPAVPLPPAPAPQPRPASPVVIENRLVPLDRDYFRTYFAELARRKKTVRPIL</sequence>
<feature type="compositionally biased region" description="Basic residues" evidence="5">
    <location>
        <begin position="233"/>
        <end position="242"/>
    </location>
</feature>
<dbReference type="SMART" id="SM00356">
    <property type="entry name" value="ZnF_C3H1"/>
    <property type="match status" value="1"/>
</dbReference>
<feature type="region of interest" description="Disordered" evidence="5">
    <location>
        <begin position="123"/>
        <end position="270"/>
    </location>
</feature>
<feature type="compositionally biased region" description="Basic residues" evidence="5">
    <location>
        <begin position="157"/>
        <end position="169"/>
    </location>
</feature>
<evidence type="ECO:0000313" key="7">
    <source>
        <dbReference type="EMBL" id="SGY44937.1"/>
    </source>
</evidence>
<keyword evidence="2 4" id="KW-0863">Zinc-finger</keyword>
<dbReference type="Gene3D" id="4.10.1000.10">
    <property type="entry name" value="Zinc finger, CCCH-type"/>
    <property type="match status" value="1"/>
</dbReference>
<accession>A0A2X0M2M7</accession>
<dbReference type="InterPro" id="IPR036855">
    <property type="entry name" value="Znf_CCCH_sf"/>
</dbReference>
<keyword evidence="8" id="KW-1185">Reference proteome</keyword>
<keyword evidence="1 4" id="KW-0479">Metal-binding</keyword>
<evidence type="ECO:0000313" key="8">
    <source>
        <dbReference type="Proteomes" id="UP000249464"/>
    </source>
</evidence>
<feature type="compositionally biased region" description="Low complexity" evidence="5">
    <location>
        <begin position="243"/>
        <end position="257"/>
    </location>
</feature>
<feature type="compositionally biased region" description="Low complexity" evidence="5">
    <location>
        <begin position="365"/>
        <end position="375"/>
    </location>
</feature>
<dbReference type="EMBL" id="FQNC01000043">
    <property type="protein sequence ID" value="SGY44937.1"/>
    <property type="molecule type" value="Genomic_DNA"/>
</dbReference>
<feature type="compositionally biased region" description="Basic and acidic residues" evidence="5">
    <location>
        <begin position="124"/>
        <end position="149"/>
    </location>
</feature>
<dbReference type="PROSITE" id="PS50103">
    <property type="entry name" value="ZF_C3H1"/>
    <property type="match status" value="1"/>
</dbReference>
<feature type="domain" description="C3H1-type" evidence="6">
    <location>
        <begin position="98"/>
        <end position="126"/>
    </location>
</feature>
<evidence type="ECO:0000259" key="6">
    <source>
        <dbReference type="PROSITE" id="PS50103"/>
    </source>
</evidence>
<feature type="compositionally biased region" description="Polar residues" evidence="5">
    <location>
        <begin position="197"/>
        <end position="211"/>
    </location>
</feature>
<keyword evidence="3 4" id="KW-0862">Zinc</keyword>
<dbReference type="Pfam" id="PF00642">
    <property type="entry name" value="zf-CCCH"/>
    <property type="match status" value="1"/>
</dbReference>
<gene>
    <name evidence="7" type="primary">BQ5605_C001g00220</name>
    <name evidence="7" type="ORF">BQ5605_C001G00220</name>
</gene>
<feature type="region of interest" description="Disordered" evidence="5">
    <location>
        <begin position="288"/>
        <end position="329"/>
    </location>
</feature>
<evidence type="ECO:0000256" key="4">
    <source>
        <dbReference type="PROSITE-ProRule" id="PRU00723"/>
    </source>
</evidence>
<feature type="region of interest" description="Disordered" evidence="5">
    <location>
        <begin position="365"/>
        <end position="390"/>
    </location>
</feature>
<evidence type="ECO:0000256" key="2">
    <source>
        <dbReference type="ARBA" id="ARBA00022771"/>
    </source>
</evidence>
<feature type="compositionally biased region" description="Pro residues" evidence="5">
    <location>
        <begin position="376"/>
        <end position="390"/>
    </location>
</feature>
<dbReference type="InterPro" id="IPR000571">
    <property type="entry name" value="Znf_CCCH"/>
</dbReference>
<dbReference type="Proteomes" id="UP000249464">
    <property type="component" value="Unassembled WGS sequence"/>
</dbReference>
<reference evidence="7 8" key="1">
    <citation type="submission" date="2016-11" db="EMBL/GenBank/DDBJ databases">
        <authorList>
            <person name="Jaros S."/>
            <person name="Januszkiewicz K."/>
            <person name="Wedrychowicz H."/>
        </authorList>
    </citation>
    <scope>NUCLEOTIDE SEQUENCE [LARGE SCALE GENOMIC DNA]</scope>
</reference>
<protein>
    <submittedName>
        <fullName evidence="7">BQ5605_C001g00220 protein</fullName>
    </submittedName>
</protein>
<feature type="region of interest" description="Disordered" evidence="5">
    <location>
        <begin position="39"/>
        <end position="60"/>
    </location>
</feature>
<dbReference type="GO" id="GO:0008270">
    <property type="term" value="F:zinc ion binding"/>
    <property type="evidence" value="ECO:0007669"/>
    <property type="project" value="UniProtKB-KW"/>
</dbReference>
<organism evidence="7 8">
    <name type="scientific">Microbotryum silenes-dioicae</name>
    <dbReference type="NCBI Taxonomy" id="796604"/>
    <lineage>
        <taxon>Eukaryota</taxon>
        <taxon>Fungi</taxon>
        <taxon>Dikarya</taxon>
        <taxon>Basidiomycota</taxon>
        <taxon>Pucciniomycotina</taxon>
        <taxon>Microbotryomycetes</taxon>
        <taxon>Microbotryales</taxon>
        <taxon>Microbotryaceae</taxon>
        <taxon>Microbotryum</taxon>
    </lineage>
</organism>
<name>A0A2X0M2M7_9BASI</name>
<proteinExistence type="predicted"/>
<feature type="compositionally biased region" description="Polar residues" evidence="5">
    <location>
        <begin position="39"/>
        <end position="49"/>
    </location>
</feature>
<evidence type="ECO:0000256" key="1">
    <source>
        <dbReference type="ARBA" id="ARBA00022723"/>
    </source>
</evidence>
<evidence type="ECO:0000256" key="3">
    <source>
        <dbReference type="ARBA" id="ARBA00022833"/>
    </source>
</evidence>
<feature type="compositionally biased region" description="Basic and acidic residues" evidence="5">
    <location>
        <begin position="178"/>
        <end position="194"/>
    </location>
</feature>
<evidence type="ECO:0000256" key="5">
    <source>
        <dbReference type="SAM" id="MobiDB-lite"/>
    </source>
</evidence>
<dbReference type="SUPFAM" id="SSF90229">
    <property type="entry name" value="CCCH zinc finger"/>
    <property type="match status" value="1"/>
</dbReference>
<feature type="zinc finger region" description="C3H1-type" evidence="4">
    <location>
        <begin position="98"/>
        <end position="126"/>
    </location>
</feature>
<feature type="compositionally biased region" description="Basic and acidic residues" evidence="5">
    <location>
        <begin position="258"/>
        <end position="267"/>
    </location>
</feature>
<dbReference type="AlphaFoldDB" id="A0A2X0M2M7"/>